<dbReference type="InParanoid" id="A0A4Q1BRI3"/>
<protein>
    <submittedName>
        <fullName evidence="3">Uncharacterized protein</fullName>
    </submittedName>
</protein>
<evidence type="ECO:0000256" key="1">
    <source>
        <dbReference type="SAM" id="Coils"/>
    </source>
</evidence>
<feature type="coiled-coil region" evidence="1">
    <location>
        <begin position="36"/>
        <end position="101"/>
    </location>
</feature>
<feature type="region of interest" description="Disordered" evidence="2">
    <location>
        <begin position="127"/>
        <end position="351"/>
    </location>
</feature>
<feature type="compositionally biased region" description="Basic and acidic residues" evidence="2">
    <location>
        <begin position="236"/>
        <end position="320"/>
    </location>
</feature>
<evidence type="ECO:0000256" key="2">
    <source>
        <dbReference type="SAM" id="MobiDB-lite"/>
    </source>
</evidence>
<reference evidence="3 4" key="1">
    <citation type="submission" date="2016-06" db="EMBL/GenBank/DDBJ databases">
        <title>Evolution of pathogenesis and genome organization in the Tremellales.</title>
        <authorList>
            <person name="Cuomo C."/>
            <person name="Litvintseva A."/>
            <person name="Heitman J."/>
            <person name="Chen Y."/>
            <person name="Sun S."/>
            <person name="Springer D."/>
            <person name="Dromer F."/>
            <person name="Young S."/>
            <person name="Zeng Q."/>
            <person name="Chapman S."/>
            <person name="Gujja S."/>
            <person name="Saif S."/>
            <person name="Birren B."/>
        </authorList>
    </citation>
    <scope>NUCLEOTIDE SEQUENCE [LARGE SCALE GENOMIC DNA]</scope>
    <source>
        <strain evidence="3 4">ATCC 28783</strain>
    </source>
</reference>
<proteinExistence type="predicted"/>
<keyword evidence="4" id="KW-1185">Reference proteome</keyword>
<dbReference type="Proteomes" id="UP000289152">
    <property type="component" value="Unassembled WGS sequence"/>
</dbReference>
<dbReference type="AlphaFoldDB" id="A0A4Q1BRI3"/>
<organism evidence="3 4">
    <name type="scientific">Tremella mesenterica</name>
    <name type="common">Jelly fungus</name>
    <dbReference type="NCBI Taxonomy" id="5217"/>
    <lineage>
        <taxon>Eukaryota</taxon>
        <taxon>Fungi</taxon>
        <taxon>Dikarya</taxon>
        <taxon>Basidiomycota</taxon>
        <taxon>Agaricomycotina</taxon>
        <taxon>Tremellomycetes</taxon>
        <taxon>Tremellales</taxon>
        <taxon>Tremellaceae</taxon>
        <taxon>Tremella</taxon>
    </lineage>
</organism>
<keyword evidence="1" id="KW-0175">Coiled coil</keyword>
<evidence type="ECO:0000313" key="4">
    <source>
        <dbReference type="Proteomes" id="UP000289152"/>
    </source>
</evidence>
<name>A0A4Q1BRI3_TREME</name>
<sequence>MPRPKGQPLSLQEELTTARNELELATLLNKGVLHSLQENKITIEELRRENAVLRAAESQLARTEDALADAEQRVEELEDKLKSVSEEVERVREARAVVDRERQMWREKLERWEKLCEGFRDIMDAKVSSGPGPYTVHQQRVTSNPMRSGSPFRQPSGGRKKRRIDATPSSEDLPMRTSDQQSSSTPPPKPNRPLSSSSKKPTARQGNTTHNSHGREYEDDPDNRESRIVGIRRHNKEPEVRDHQDWKEARDVRQAKSSREVKDVREELHNKESRYDKDGKDLQKNNEGRENRDGFDRRKDKEKEKDKEREKGKERERERPVNNFQTPKDRSRPKPVKERKTSGQTPVTVKVEPTDEVSLVVMRRAVSIDSEEDPLAML</sequence>
<accession>A0A4Q1BRI3</accession>
<comment type="caution">
    <text evidence="3">The sequence shown here is derived from an EMBL/GenBank/DDBJ whole genome shotgun (WGS) entry which is preliminary data.</text>
</comment>
<gene>
    <name evidence="3" type="ORF">M231_02154</name>
</gene>
<dbReference type="OrthoDB" id="2565322at2759"/>
<feature type="compositionally biased region" description="Basic and acidic residues" evidence="2">
    <location>
        <begin position="327"/>
        <end position="341"/>
    </location>
</feature>
<evidence type="ECO:0000313" key="3">
    <source>
        <dbReference type="EMBL" id="RXK40502.1"/>
    </source>
</evidence>
<dbReference type="EMBL" id="SDIL01000017">
    <property type="protein sequence ID" value="RXK40502.1"/>
    <property type="molecule type" value="Genomic_DNA"/>
</dbReference>
<feature type="compositionally biased region" description="Polar residues" evidence="2">
    <location>
        <begin position="136"/>
        <end position="153"/>
    </location>
</feature>
<feature type="compositionally biased region" description="Polar residues" evidence="2">
    <location>
        <begin position="193"/>
        <end position="211"/>
    </location>
</feature>